<dbReference type="GO" id="GO:0008965">
    <property type="term" value="F:phosphoenolpyruvate-protein phosphotransferase activity"/>
    <property type="evidence" value="ECO:0007669"/>
    <property type="project" value="UniProtKB-EC"/>
</dbReference>
<dbReference type="InterPro" id="IPR008731">
    <property type="entry name" value="PTS_EIN"/>
</dbReference>
<dbReference type="PRINTS" id="PR01736">
    <property type="entry name" value="PHPHTRNFRASE"/>
</dbReference>
<dbReference type="Gene3D" id="1.10.274.10">
    <property type="entry name" value="PtsI, HPr-binding domain"/>
    <property type="match status" value="1"/>
</dbReference>
<comment type="catalytic activity">
    <reaction evidence="1">
        <text>L-histidyl-[protein] + phosphoenolpyruvate = N(pros)-phospho-L-histidyl-[protein] + pyruvate</text>
        <dbReference type="Rhea" id="RHEA:23880"/>
        <dbReference type="Rhea" id="RHEA-COMP:9745"/>
        <dbReference type="Rhea" id="RHEA-COMP:9746"/>
        <dbReference type="ChEBI" id="CHEBI:15361"/>
        <dbReference type="ChEBI" id="CHEBI:29979"/>
        <dbReference type="ChEBI" id="CHEBI:58702"/>
        <dbReference type="ChEBI" id="CHEBI:64837"/>
        <dbReference type="EC" id="2.7.3.9"/>
    </reaction>
</comment>
<keyword evidence="7" id="KW-0963">Cytoplasm</keyword>
<evidence type="ECO:0000256" key="5">
    <source>
        <dbReference type="ARBA" id="ARBA00012232"/>
    </source>
</evidence>
<evidence type="ECO:0000256" key="13">
    <source>
        <dbReference type="ARBA" id="ARBA00022842"/>
    </source>
</evidence>
<dbReference type="EMBL" id="QRDP01000004">
    <property type="protein sequence ID" value="RED17696.1"/>
    <property type="molecule type" value="Genomic_DNA"/>
</dbReference>
<evidence type="ECO:0000313" key="15">
    <source>
        <dbReference type="EMBL" id="RED17696.1"/>
    </source>
</evidence>
<keyword evidence="11" id="KW-0479">Metal-binding</keyword>
<dbReference type="Gene3D" id="3.50.30.10">
    <property type="entry name" value="Phosphohistidine domain"/>
    <property type="match status" value="1"/>
</dbReference>
<dbReference type="NCBIfam" id="TIGR01417">
    <property type="entry name" value="PTS_I_fam"/>
    <property type="match status" value="1"/>
</dbReference>
<keyword evidence="13" id="KW-0460">Magnesium</keyword>
<name>A0A3D9FKR1_9SPHN</name>
<dbReference type="PANTHER" id="PTHR46244">
    <property type="entry name" value="PHOSPHOENOLPYRUVATE-PROTEIN PHOSPHOTRANSFERASE"/>
    <property type="match status" value="1"/>
</dbReference>
<comment type="cofactor">
    <cofactor evidence="2">
        <name>Mg(2+)</name>
        <dbReference type="ChEBI" id="CHEBI:18420"/>
    </cofactor>
</comment>
<dbReference type="InterPro" id="IPR006318">
    <property type="entry name" value="PTS_EI-like"/>
</dbReference>
<gene>
    <name evidence="15" type="ORF">DFR46_2748</name>
</gene>
<dbReference type="InterPro" id="IPR008279">
    <property type="entry name" value="PEP-util_enz_mobile_dom"/>
</dbReference>
<evidence type="ECO:0000259" key="14">
    <source>
        <dbReference type="SMART" id="SM00065"/>
    </source>
</evidence>
<dbReference type="InterPro" id="IPR023151">
    <property type="entry name" value="PEP_util_CS"/>
</dbReference>
<dbReference type="GO" id="GO:0046872">
    <property type="term" value="F:metal ion binding"/>
    <property type="evidence" value="ECO:0007669"/>
    <property type="project" value="UniProtKB-KW"/>
</dbReference>
<dbReference type="InterPro" id="IPR036637">
    <property type="entry name" value="Phosphohistidine_dom_sf"/>
</dbReference>
<proteinExistence type="inferred from homology"/>
<evidence type="ECO:0000256" key="1">
    <source>
        <dbReference type="ARBA" id="ARBA00000683"/>
    </source>
</evidence>
<dbReference type="GO" id="GO:0005737">
    <property type="term" value="C:cytoplasm"/>
    <property type="evidence" value="ECO:0007669"/>
    <property type="project" value="UniProtKB-SubCell"/>
</dbReference>
<reference evidence="15 16" key="1">
    <citation type="submission" date="2018-07" db="EMBL/GenBank/DDBJ databases">
        <title>Genomic Encyclopedia of Type Strains, Phase IV (KMG-IV): sequencing the most valuable type-strain genomes for metagenomic binning, comparative biology and taxonomic classification.</title>
        <authorList>
            <person name="Goeker M."/>
        </authorList>
    </citation>
    <scope>NUCLEOTIDE SEQUENCE [LARGE SCALE GENOMIC DNA]</scope>
    <source>
        <strain evidence="15 16">DSM 26725</strain>
    </source>
</reference>
<dbReference type="Gene3D" id="3.30.450.40">
    <property type="match status" value="1"/>
</dbReference>
<organism evidence="15 16">
    <name type="scientific">Parasphingopyxis lamellibrachiae</name>
    <dbReference type="NCBI Taxonomy" id="680125"/>
    <lineage>
        <taxon>Bacteria</taxon>
        <taxon>Pseudomonadati</taxon>
        <taxon>Pseudomonadota</taxon>
        <taxon>Alphaproteobacteria</taxon>
        <taxon>Sphingomonadales</taxon>
        <taxon>Sphingomonadaceae</taxon>
        <taxon>Parasphingopyxis</taxon>
    </lineage>
</organism>
<evidence type="ECO:0000256" key="12">
    <source>
        <dbReference type="ARBA" id="ARBA00022777"/>
    </source>
</evidence>
<comment type="caution">
    <text evidence="15">The sequence shown here is derived from an EMBL/GenBank/DDBJ whole genome shotgun (WGS) entry which is preliminary data.</text>
</comment>
<evidence type="ECO:0000256" key="10">
    <source>
        <dbReference type="ARBA" id="ARBA00022683"/>
    </source>
</evidence>
<dbReference type="SUPFAM" id="SSF55781">
    <property type="entry name" value="GAF domain-like"/>
    <property type="match status" value="1"/>
</dbReference>
<protein>
    <recommendedName>
        <fullName evidence="5">phosphoenolpyruvate--protein phosphotransferase</fullName>
        <ecNumber evidence="5">2.7.3.9</ecNumber>
    </recommendedName>
</protein>
<dbReference type="GO" id="GO:0009401">
    <property type="term" value="P:phosphoenolpyruvate-dependent sugar phosphotransferase system"/>
    <property type="evidence" value="ECO:0007669"/>
    <property type="project" value="UniProtKB-KW"/>
</dbReference>
<dbReference type="InterPro" id="IPR040442">
    <property type="entry name" value="Pyrv_kinase-like_dom_sf"/>
</dbReference>
<keyword evidence="16" id="KW-1185">Reference proteome</keyword>
<dbReference type="SUPFAM" id="SSF47831">
    <property type="entry name" value="Enzyme I of the PEP:sugar phosphotransferase system HPr-binding (sub)domain"/>
    <property type="match status" value="1"/>
</dbReference>
<dbReference type="GO" id="GO:0016301">
    <property type="term" value="F:kinase activity"/>
    <property type="evidence" value="ECO:0007669"/>
    <property type="project" value="UniProtKB-KW"/>
</dbReference>
<keyword evidence="12" id="KW-0418">Kinase</keyword>
<evidence type="ECO:0000256" key="7">
    <source>
        <dbReference type="ARBA" id="ARBA00022490"/>
    </source>
</evidence>
<evidence type="ECO:0000256" key="6">
    <source>
        <dbReference type="ARBA" id="ARBA00022448"/>
    </source>
</evidence>
<dbReference type="Pfam" id="PF05524">
    <property type="entry name" value="PEP-utilisers_N"/>
    <property type="match status" value="1"/>
</dbReference>
<dbReference type="Pfam" id="PF00391">
    <property type="entry name" value="PEP-utilizers"/>
    <property type="match status" value="1"/>
</dbReference>
<dbReference type="EC" id="2.7.3.9" evidence="5"/>
<dbReference type="SUPFAM" id="SSF51621">
    <property type="entry name" value="Phosphoenolpyruvate/pyruvate domain"/>
    <property type="match status" value="1"/>
</dbReference>
<evidence type="ECO:0000256" key="4">
    <source>
        <dbReference type="ARBA" id="ARBA00007837"/>
    </source>
</evidence>
<comment type="similarity">
    <text evidence="4">Belongs to the PEP-utilizing enzyme family.</text>
</comment>
<evidence type="ECO:0000256" key="11">
    <source>
        <dbReference type="ARBA" id="ARBA00022723"/>
    </source>
</evidence>
<keyword evidence="8" id="KW-0762">Sugar transport</keyword>
<evidence type="ECO:0000256" key="8">
    <source>
        <dbReference type="ARBA" id="ARBA00022597"/>
    </source>
</evidence>
<dbReference type="RefSeq" id="WP_116236936.1">
    <property type="nucleotide sequence ID" value="NZ_QRDP01000004.1"/>
</dbReference>
<dbReference type="SMART" id="SM00065">
    <property type="entry name" value="GAF"/>
    <property type="match status" value="1"/>
</dbReference>
<keyword evidence="9" id="KW-0808">Transferase</keyword>
<dbReference type="PROSITE" id="PS00742">
    <property type="entry name" value="PEP_ENZYMES_2"/>
    <property type="match status" value="1"/>
</dbReference>
<dbReference type="PANTHER" id="PTHR46244:SF6">
    <property type="entry name" value="PHOSPHOENOLPYRUVATE-PROTEIN PHOSPHOTRANSFERASE"/>
    <property type="match status" value="1"/>
</dbReference>
<dbReference type="SUPFAM" id="SSF52009">
    <property type="entry name" value="Phosphohistidine domain"/>
    <property type="match status" value="1"/>
</dbReference>
<evidence type="ECO:0000256" key="9">
    <source>
        <dbReference type="ARBA" id="ARBA00022679"/>
    </source>
</evidence>
<dbReference type="Proteomes" id="UP000256310">
    <property type="component" value="Unassembled WGS sequence"/>
</dbReference>
<comment type="subcellular location">
    <subcellularLocation>
        <location evidence="3">Cytoplasm</location>
    </subcellularLocation>
</comment>
<sequence length="758" mass="83945">MSFSEATASSREILTGLHDVMASRTHAQAKLNRVVEIIGEALSSEVCSIYLLREGVLELYATLGLNQDAVHVTKLALGEGLVGVIAKTGRILNLDEATSHPDFAYKPETGEETYHSFAGIPIIHRERTVGVLSVQHADPRPYRDVEIEALQTVAMVLAELIANAELIDDSATDDEIARQTEAMHLTGQKLVVGMASGVAVFHQPRVNIEHTVADDVEAERARVYAAFGKMREQIDTLSNQAEFGAGGEHKDVLETYKMFAYDEGWSRRINSAIDSGLTAEAAIERVQQRTRARMHEIDDPLLAERMHDLEDLANRLIRIVSGQLGTAAQLGLRNDSILIARNLGPAELLEYDRRRLKGVVLEEGSLTAHVTIVARAMGVPVLGRVANIRRLIHENDELLLDVEDGSVYVRPSGTMIEVFEAKQARLKEKRAEFEAQRDAAPETQCGKRLKVMVNAGLREDVAAVNLAGADGIGLFRTEFQFLVSATLPRRDAQQKLYTDVLDASGDKPVIFRTLDIGGDKAVPYLRTETSKEENPAMGWRALRLSLDREGLMKVQARALIEAAAGKTLNVMFPMVSEPWEFDEARALFEAQRVWLEDRHHMLPHDIRYGCMLEVPALAEILDQLLPRLDFLSIGTNDLTQFLFAADRADPRIADRYDWLSPAILRFIRRIVRETTAAGVPTTICGEMGGRPIEAMALIGLGVEQLSITPAAVGSIKAMIRSLDAEQLRGRMDEWLAEPPPDMRQTLLDWAEQRSVAIA</sequence>
<dbReference type="InterPro" id="IPR050499">
    <property type="entry name" value="PEP-utilizing_PTS_enzyme"/>
</dbReference>
<dbReference type="InterPro" id="IPR029016">
    <property type="entry name" value="GAF-like_dom_sf"/>
</dbReference>
<keyword evidence="6" id="KW-0813">Transport</keyword>
<dbReference type="OrthoDB" id="9765468at2"/>
<dbReference type="Gene3D" id="3.20.20.60">
    <property type="entry name" value="Phosphoenolpyruvate-binding domains"/>
    <property type="match status" value="1"/>
</dbReference>
<evidence type="ECO:0000256" key="3">
    <source>
        <dbReference type="ARBA" id="ARBA00004496"/>
    </source>
</evidence>
<evidence type="ECO:0000313" key="16">
    <source>
        <dbReference type="Proteomes" id="UP000256310"/>
    </source>
</evidence>
<dbReference type="Pfam" id="PF02896">
    <property type="entry name" value="PEP-utilizers_C"/>
    <property type="match status" value="1"/>
</dbReference>
<dbReference type="InterPro" id="IPR000121">
    <property type="entry name" value="PEP_util_C"/>
</dbReference>
<dbReference type="InterPro" id="IPR036618">
    <property type="entry name" value="PtsI_HPr-bd_sf"/>
</dbReference>
<dbReference type="AlphaFoldDB" id="A0A3D9FKR1"/>
<dbReference type="InterPro" id="IPR003018">
    <property type="entry name" value="GAF"/>
</dbReference>
<feature type="domain" description="GAF" evidence="14">
    <location>
        <begin position="26"/>
        <end position="171"/>
    </location>
</feature>
<dbReference type="InterPro" id="IPR015813">
    <property type="entry name" value="Pyrv/PenolPyrv_kinase-like_dom"/>
</dbReference>
<dbReference type="Pfam" id="PF01590">
    <property type="entry name" value="GAF"/>
    <property type="match status" value="1"/>
</dbReference>
<accession>A0A3D9FKR1</accession>
<evidence type="ECO:0000256" key="2">
    <source>
        <dbReference type="ARBA" id="ARBA00001946"/>
    </source>
</evidence>
<keyword evidence="10" id="KW-0598">Phosphotransferase system</keyword>